<comment type="caution">
    <text evidence="2">The sequence shown here is derived from an EMBL/GenBank/DDBJ whole genome shotgun (WGS) entry which is preliminary data.</text>
</comment>
<accession>A0A2P6VDB0</accession>
<proteinExistence type="predicted"/>
<evidence type="ECO:0000313" key="2">
    <source>
        <dbReference type="EMBL" id="PSC72051.1"/>
    </source>
</evidence>
<protein>
    <submittedName>
        <fullName evidence="2">Expressed ef-hand domain-containing</fullName>
    </submittedName>
</protein>
<feature type="region of interest" description="Disordered" evidence="1">
    <location>
        <begin position="15"/>
        <end position="34"/>
    </location>
</feature>
<feature type="region of interest" description="Disordered" evidence="1">
    <location>
        <begin position="100"/>
        <end position="242"/>
    </location>
</feature>
<reference evidence="2 3" key="1">
    <citation type="journal article" date="2018" name="Plant J.">
        <title>Genome sequences of Chlorella sorokiniana UTEX 1602 and Micractinium conductrix SAG 241.80: implications to maltose excretion by a green alga.</title>
        <authorList>
            <person name="Arriola M.B."/>
            <person name="Velmurugan N."/>
            <person name="Zhang Y."/>
            <person name="Plunkett M.H."/>
            <person name="Hondzo H."/>
            <person name="Barney B.M."/>
        </authorList>
    </citation>
    <scope>NUCLEOTIDE SEQUENCE [LARGE SCALE GENOMIC DNA]</scope>
    <source>
        <strain evidence="2 3">SAG 241.80</strain>
    </source>
</reference>
<dbReference type="Proteomes" id="UP000239649">
    <property type="component" value="Unassembled WGS sequence"/>
</dbReference>
<keyword evidence="3" id="KW-1185">Reference proteome</keyword>
<evidence type="ECO:0000313" key="3">
    <source>
        <dbReference type="Proteomes" id="UP000239649"/>
    </source>
</evidence>
<feature type="compositionally biased region" description="Low complexity" evidence="1">
    <location>
        <begin position="129"/>
        <end position="138"/>
    </location>
</feature>
<sequence length="1060" mass="112659">MTAAVMHQYQASAAGPAGFADPLDGGDDGDSDAPPLLLVTTVDIGNGEQGRIELRVGDHPVDVARAFCLRHGLPDSIVLPLAQHLEENLAENAAAAAAAGTPLPGYADSDGGQEEYPAEEEEEEEAYLEEYQQQQEAATPAGAEPLYEGVEQSARSEPSLRRPGSAGGYGSQVDDPLAGSLGGRDSGLLSAAGRPPMQRPATAAASVSSQRTFRPAALSSARGSEFFNSGPPGTSGLGTGSGRYRAGGIGATSGALPAHNRLYADHFRKQQRLEEERRLRDLEAQLKMEQVHIAPVSNKLAGNRNAGSYRNYGERLYVEGRLEAMRKEQMAQRVKEEEAAAELEGATFTPNISKLAKEIKASEGMAAGADGAYQRLYQRAQGTAKRQERMETIRRDQDAAEVAECSFRPRINPKSARLVEQRQTILRENGLAGFEQLYNDGLRRKMKLEALAAQPPEEATFMPQVNTSSVVLKKLMEGREGDGVLGGNADVTTRLLERGRRYQEKLAEAQRQADEAPRDAATGLPLFHPKTHRPPQYERNPEGAPIGEYLYSIKAEWEQKAAAVRGAQERRAARNASSTFVNDRSERLVDRLKRERFRAVFEYLRQCDPAPVVNLLDVVQDDCFMDTIDPEVRADIEYAGSLLAKSIARRQASERLCDCATSARQGGPASVLSPSSGIALESARSSGATSGFATAAGTAPGASAASAAQPAYAQSTSGELDCAGFVALMEDVVGRTRGLTRQYLLPMPSARQKFEEPSFRPSIDPHSQALAARIRPPTLPAHELLYKTAEEQAAKREEARRAAEEAKLKECLFHPVMVTQPKGKEGRALRVKAELTQVDTAPKHTSHAGQAPPAAGIPEDTQLAAAAADLPAPILASFVEPASDQVHFDALERQINAALVRLSLSEEQMAASLRQASAEAAADAAPMAAPVAEACMQVPVAQSVDANGYSLDWRAICGTPTPDGGAMPEAGGTPGASSMAGFNPLDDGGADASSSGATVAWQDLSEEVVAHVDAVVGEPAASAAPAAEAGAAEELLGLDLHALASSDLPEHHEPAELAQQ</sequence>
<dbReference type="PANTHER" id="PTHR35381">
    <property type="entry name" value="EF-HAND DOMAIN-CONTAINING PROTEIN"/>
    <property type="match status" value="1"/>
</dbReference>
<feature type="region of interest" description="Disordered" evidence="1">
    <location>
        <begin position="962"/>
        <end position="994"/>
    </location>
</feature>
<feature type="region of interest" description="Disordered" evidence="1">
    <location>
        <begin position="523"/>
        <end position="543"/>
    </location>
</feature>
<dbReference type="STRING" id="554055.A0A2P6VDB0"/>
<feature type="region of interest" description="Disordered" evidence="1">
    <location>
        <begin position="837"/>
        <end position="856"/>
    </location>
</feature>
<evidence type="ECO:0000256" key="1">
    <source>
        <dbReference type="SAM" id="MobiDB-lite"/>
    </source>
</evidence>
<feature type="compositionally biased region" description="Acidic residues" evidence="1">
    <location>
        <begin position="111"/>
        <end position="128"/>
    </location>
</feature>
<organism evidence="2 3">
    <name type="scientific">Micractinium conductrix</name>
    <dbReference type="NCBI Taxonomy" id="554055"/>
    <lineage>
        <taxon>Eukaryota</taxon>
        <taxon>Viridiplantae</taxon>
        <taxon>Chlorophyta</taxon>
        <taxon>core chlorophytes</taxon>
        <taxon>Trebouxiophyceae</taxon>
        <taxon>Chlorellales</taxon>
        <taxon>Chlorellaceae</taxon>
        <taxon>Chlorella clade</taxon>
        <taxon>Micractinium</taxon>
    </lineage>
</organism>
<name>A0A2P6VDB0_9CHLO</name>
<dbReference type="PANTHER" id="PTHR35381:SF1">
    <property type="entry name" value="EF-HAND DOMAIN-CONTAINING PROTEIN"/>
    <property type="match status" value="1"/>
</dbReference>
<feature type="compositionally biased region" description="Gly residues" evidence="1">
    <location>
        <begin position="233"/>
        <end position="242"/>
    </location>
</feature>
<dbReference type="EMBL" id="LHPF02000012">
    <property type="protein sequence ID" value="PSC72051.1"/>
    <property type="molecule type" value="Genomic_DNA"/>
</dbReference>
<dbReference type="OrthoDB" id="512914at2759"/>
<dbReference type="AlphaFoldDB" id="A0A2P6VDB0"/>
<gene>
    <name evidence="2" type="ORF">C2E20_4731</name>
</gene>